<dbReference type="InterPro" id="IPR047831">
    <property type="entry name" value="GPR180/TMEM145"/>
</dbReference>
<proteinExistence type="predicted"/>
<feature type="transmembrane region" description="Helical" evidence="1">
    <location>
        <begin position="128"/>
        <end position="144"/>
    </location>
</feature>
<dbReference type="Pfam" id="PF10192">
    <property type="entry name" value="GPR180-TMEM145_TM"/>
    <property type="match status" value="1"/>
</dbReference>
<sequence>MLILIAKGYTVTRGRLRKKTLLKIAAFLCCTSLCMSSCFYMKESFRSRKSSLHYESPAGYGIIGLRLVGWAWFVYAVIFTMMHYPEKSNFYTKLFLLYSLWFLSAPVVILISTFIVPKWVREKLLNSVELFISIGAHFVFFILTRPSKANKNFPYHVRTSQVKFYSLKKLQL</sequence>
<comment type="caution">
    <text evidence="3">The sequence shown here is derived from an EMBL/GenBank/DDBJ whole genome shotgun (WGS) entry which is preliminary data.</text>
</comment>
<feature type="transmembrane region" description="Helical" evidence="1">
    <location>
        <begin position="94"/>
        <end position="116"/>
    </location>
</feature>
<evidence type="ECO:0000256" key="1">
    <source>
        <dbReference type="SAM" id="Phobius"/>
    </source>
</evidence>
<accession>A0A8X6M2T5</accession>
<dbReference type="AlphaFoldDB" id="A0A8X6M2T5"/>
<dbReference type="InterPro" id="IPR019336">
    <property type="entry name" value="GPR180/TMEM145_TM"/>
</dbReference>
<dbReference type="GO" id="GO:0007186">
    <property type="term" value="P:G protein-coupled receptor signaling pathway"/>
    <property type="evidence" value="ECO:0007669"/>
    <property type="project" value="InterPro"/>
</dbReference>
<evidence type="ECO:0000259" key="2">
    <source>
        <dbReference type="Pfam" id="PF10192"/>
    </source>
</evidence>
<keyword evidence="4" id="KW-1185">Reference proteome</keyword>
<reference evidence="3" key="1">
    <citation type="submission" date="2020-07" db="EMBL/GenBank/DDBJ databases">
        <title>Multicomponent nature underlies the extraordinary mechanical properties of spider dragline silk.</title>
        <authorList>
            <person name="Kono N."/>
            <person name="Nakamura H."/>
            <person name="Mori M."/>
            <person name="Yoshida Y."/>
            <person name="Ohtoshi R."/>
            <person name="Malay A.D."/>
            <person name="Moran D.A.P."/>
            <person name="Tomita M."/>
            <person name="Numata K."/>
            <person name="Arakawa K."/>
        </authorList>
    </citation>
    <scope>NUCLEOTIDE SEQUENCE</scope>
</reference>
<dbReference type="GO" id="GO:0019236">
    <property type="term" value="P:response to pheromone"/>
    <property type="evidence" value="ECO:0007669"/>
    <property type="project" value="InterPro"/>
</dbReference>
<dbReference type="OrthoDB" id="205745at2759"/>
<name>A0A8X6M2T5_TRICU</name>
<feature type="domain" description="GPR180/TMEM145 transmembrane" evidence="2">
    <location>
        <begin position="1"/>
        <end position="140"/>
    </location>
</feature>
<dbReference type="Proteomes" id="UP000887116">
    <property type="component" value="Unassembled WGS sequence"/>
</dbReference>
<dbReference type="PANTHER" id="PTHR23252">
    <property type="entry name" value="INTIMAL THICKNESS RECEPTOR-RELATED"/>
    <property type="match status" value="1"/>
</dbReference>
<evidence type="ECO:0000313" key="4">
    <source>
        <dbReference type="Proteomes" id="UP000887116"/>
    </source>
</evidence>
<organism evidence="3 4">
    <name type="scientific">Trichonephila clavata</name>
    <name type="common">Joro spider</name>
    <name type="synonym">Nephila clavata</name>
    <dbReference type="NCBI Taxonomy" id="2740835"/>
    <lineage>
        <taxon>Eukaryota</taxon>
        <taxon>Metazoa</taxon>
        <taxon>Ecdysozoa</taxon>
        <taxon>Arthropoda</taxon>
        <taxon>Chelicerata</taxon>
        <taxon>Arachnida</taxon>
        <taxon>Araneae</taxon>
        <taxon>Araneomorphae</taxon>
        <taxon>Entelegynae</taxon>
        <taxon>Araneoidea</taxon>
        <taxon>Nephilidae</taxon>
        <taxon>Trichonephila</taxon>
    </lineage>
</organism>
<protein>
    <submittedName>
        <fullName evidence="3">Transmembrane protein 145</fullName>
    </submittedName>
</protein>
<gene>
    <name evidence="3" type="primary">TMEM145</name>
    <name evidence="3" type="ORF">TNCT_346791</name>
</gene>
<dbReference type="PANTHER" id="PTHR23252:SF24">
    <property type="entry name" value="TRANSMEMBRANE PROTEIN 145"/>
    <property type="match status" value="1"/>
</dbReference>
<feature type="transmembrane region" description="Helical" evidence="1">
    <location>
        <begin position="21"/>
        <end position="42"/>
    </location>
</feature>
<feature type="transmembrane region" description="Helical" evidence="1">
    <location>
        <begin position="62"/>
        <end position="82"/>
    </location>
</feature>
<evidence type="ECO:0000313" key="3">
    <source>
        <dbReference type="EMBL" id="GFR31150.1"/>
    </source>
</evidence>
<keyword evidence="1 3" id="KW-0812">Transmembrane</keyword>
<keyword evidence="1" id="KW-0472">Membrane</keyword>
<keyword evidence="1" id="KW-1133">Transmembrane helix</keyword>
<dbReference type="EMBL" id="BMAO01019539">
    <property type="protein sequence ID" value="GFR31150.1"/>
    <property type="molecule type" value="Genomic_DNA"/>
</dbReference>